<keyword evidence="1" id="KW-0812">Transmembrane</keyword>
<dbReference type="AlphaFoldDB" id="A0A415DYL3"/>
<dbReference type="Gene3D" id="1.10.8.10">
    <property type="entry name" value="DNA helicase RuvA subunit, C-terminal domain"/>
    <property type="match status" value="1"/>
</dbReference>
<dbReference type="InterPro" id="IPR009060">
    <property type="entry name" value="UBA-like_sf"/>
</dbReference>
<dbReference type="OrthoDB" id="3183239at2"/>
<evidence type="ECO:0000313" key="3">
    <source>
        <dbReference type="Proteomes" id="UP000284841"/>
    </source>
</evidence>
<evidence type="ECO:0000313" key="2">
    <source>
        <dbReference type="EMBL" id="RHJ85954.1"/>
    </source>
</evidence>
<proteinExistence type="predicted"/>
<dbReference type="SUPFAM" id="SSF46934">
    <property type="entry name" value="UBA-like"/>
    <property type="match status" value="1"/>
</dbReference>
<gene>
    <name evidence="2" type="ORF">DW099_14015</name>
</gene>
<accession>A0A415DYL3</accession>
<name>A0A415DYL3_9FIRM</name>
<dbReference type="EMBL" id="QRMS01000004">
    <property type="protein sequence ID" value="RHJ85954.1"/>
    <property type="molecule type" value="Genomic_DNA"/>
</dbReference>
<keyword evidence="3" id="KW-1185">Reference proteome</keyword>
<reference evidence="2 3" key="1">
    <citation type="submission" date="2018-08" db="EMBL/GenBank/DDBJ databases">
        <title>A genome reference for cultivated species of the human gut microbiota.</title>
        <authorList>
            <person name="Zou Y."/>
            <person name="Xue W."/>
            <person name="Luo G."/>
        </authorList>
    </citation>
    <scope>NUCLEOTIDE SEQUENCE [LARGE SCALE GENOMIC DNA]</scope>
    <source>
        <strain evidence="2 3">AM07-24</strain>
    </source>
</reference>
<organism evidence="2 3">
    <name type="scientific">Emergencia timonensis</name>
    <dbReference type="NCBI Taxonomy" id="1776384"/>
    <lineage>
        <taxon>Bacteria</taxon>
        <taxon>Bacillati</taxon>
        <taxon>Bacillota</taxon>
        <taxon>Clostridia</taxon>
        <taxon>Peptostreptococcales</taxon>
        <taxon>Anaerovoracaceae</taxon>
        <taxon>Emergencia</taxon>
    </lineage>
</organism>
<dbReference type="STRING" id="1776384.GCA_900086585_01941"/>
<protein>
    <submittedName>
        <fullName evidence="2">DUF4342 domain-containing protein</fullName>
    </submittedName>
</protein>
<dbReference type="GeneID" id="83004302"/>
<feature type="transmembrane region" description="Helical" evidence="1">
    <location>
        <begin position="117"/>
        <end position="143"/>
    </location>
</feature>
<comment type="caution">
    <text evidence="2">The sequence shown here is derived from an EMBL/GenBank/DDBJ whole genome shotgun (WGS) entry which is preliminary data.</text>
</comment>
<dbReference type="Proteomes" id="UP000284841">
    <property type="component" value="Unassembled WGS sequence"/>
</dbReference>
<keyword evidence="1" id="KW-1133">Transmembrane helix</keyword>
<evidence type="ECO:0000256" key="1">
    <source>
        <dbReference type="SAM" id="Phobius"/>
    </source>
</evidence>
<dbReference type="RefSeq" id="WP_067537163.1">
    <property type="nucleotide sequence ID" value="NZ_AP025567.1"/>
</dbReference>
<sequence>MNQLERVEKIREKTGVTYEEAKEALEAAGGDVLDAIVYLENQGKIKRPEKQVYTSKPEQDTSMELIEAAKTYETEDHESFGDIVKKFLKWCGRMIKKGCENFFIVAKHNEEIMSVPVIVLALLLLFAFWIVLPLLVVGLFCGFRYSFRGNITKSVDVNKACDKAAEACESMKKEFKS</sequence>
<keyword evidence="1" id="KW-0472">Membrane</keyword>